<comment type="subcellular location">
    <subcellularLocation>
        <location evidence="1">Endoplasmic reticulum membrane</location>
        <topology evidence="1">Peripheral membrane protein</topology>
    </subcellularLocation>
    <subcellularLocation>
        <location evidence="2">Preautophagosomal structure membrane</location>
        <topology evidence="2">Peripheral membrane protein</topology>
    </subcellularLocation>
</comment>
<evidence type="ECO:0000256" key="4">
    <source>
        <dbReference type="ARBA" id="ARBA00018070"/>
    </source>
</evidence>
<feature type="region of interest" description="Disordered" evidence="13">
    <location>
        <begin position="862"/>
        <end position="893"/>
    </location>
</feature>
<evidence type="ECO:0000313" key="15">
    <source>
        <dbReference type="Proteomes" id="UP001385951"/>
    </source>
</evidence>
<feature type="region of interest" description="Disordered" evidence="13">
    <location>
        <begin position="659"/>
        <end position="757"/>
    </location>
</feature>
<evidence type="ECO:0000256" key="2">
    <source>
        <dbReference type="ARBA" id="ARBA00004623"/>
    </source>
</evidence>
<feature type="compositionally biased region" description="Basic and acidic residues" evidence="13">
    <location>
        <begin position="833"/>
        <end position="848"/>
    </location>
</feature>
<dbReference type="PANTHER" id="PTHR13190:SF1">
    <property type="entry name" value="AUTOPHAGY-RELATED 2, ISOFORM A"/>
    <property type="match status" value="1"/>
</dbReference>
<feature type="compositionally biased region" description="Pro residues" evidence="13">
    <location>
        <begin position="358"/>
        <end position="372"/>
    </location>
</feature>
<evidence type="ECO:0000256" key="1">
    <source>
        <dbReference type="ARBA" id="ARBA00004406"/>
    </source>
</evidence>
<dbReference type="GO" id="GO:0032266">
    <property type="term" value="F:phosphatidylinositol-3-phosphate binding"/>
    <property type="evidence" value="ECO:0007669"/>
    <property type="project" value="TreeGrafter"/>
</dbReference>
<comment type="catalytic activity">
    <reaction evidence="11">
        <text>a 1,2-diacyl-sn-glycero-3-phosphoethanolamine(in) = a 1,2-diacyl-sn-glycero-3-phosphoethanolamine(out)</text>
        <dbReference type="Rhea" id="RHEA:38895"/>
        <dbReference type="ChEBI" id="CHEBI:64612"/>
    </reaction>
</comment>
<comment type="caution">
    <text evidence="14">The sequence shown here is derived from an EMBL/GenBank/DDBJ whole genome shotgun (WGS) entry which is preliminary data.</text>
</comment>
<evidence type="ECO:0000256" key="11">
    <source>
        <dbReference type="ARBA" id="ARBA00024615"/>
    </source>
</evidence>
<feature type="compositionally biased region" description="Polar residues" evidence="13">
    <location>
        <begin position="330"/>
        <end position="349"/>
    </location>
</feature>
<keyword evidence="6" id="KW-0256">Endoplasmic reticulum</keyword>
<dbReference type="GO" id="GO:0061709">
    <property type="term" value="P:reticulophagy"/>
    <property type="evidence" value="ECO:0007669"/>
    <property type="project" value="TreeGrafter"/>
</dbReference>
<feature type="region of interest" description="Disordered" evidence="13">
    <location>
        <begin position="1649"/>
        <end position="1680"/>
    </location>
</feature>
<keyword evidence="7" id="KW-0072">Autophagy</keyword>
<sequence>MSWWSWLPTLPSIDLTLPSGIQKRFISFALRQTLGRFLKPGQLEIQQVDSQIGSGYVQIRDVELDNTAINALISGLPLQLHDGSVGNVTARIPLPNPLTSSVGLSLESLHLTFYIVPDVSGPPFLDSTSLAESVVSVADAFIHEELSGPDEASLRESFYSELSESTSSLPDYLPGSLDPFSSDEASRGEGEPSGVSLFATLVERLLARFAFDATDTKITVVYPQHASFTLSISEIRYGTDVSNPASLEGVARSVSISGVSVTTRLLLPPTPQPRSSGSSQDAPTIHIPSGRTSPDRPPPASPLSDSSEMDEDTQMFMSQSIVSLPPRPISPTNSVSSSMYESAISTSPSEEGDHTEDPPCPLTPPPSSPPPMECSSEPQPFQKSPSVKPVLRMDLDDLEDELILSFGTEPIVIRVLMPSLPRPDPGPQISASTTFFPQHPDAKGKQKAQAPPSGSSALNLSVRVPVIACALRAQNIRSLIDVANAFASHSPSVKKEPPAETSKSTTSLFDHTEGNVQIRGVVVILHPQIPTNELEGFFKHPLVPPRLRRGYVRVLAEGWNASFSLQNEPVRRSMISHQTSNTQHLTASFSLSDFSIFAFLRPDPWDSRSEQHASPILITDPYLGTQYSTSHIHPDLGPWNHQSTLPVFDVIDWTDPVHRPESTKLSHWRTRPHQSRPTPRSGSTQRREGPSSSSPRFNPVKSASPRSPKFSSPSSTPKTASDPLSRPRSSAVSAKLTSISSSRTTSRSKRNSSASSLQVDVKLAPLHVFVDAALCLEGDTPGSVSELLAFASDLAPSKPELPEDGSDNEGSDVGEAGDLEEGLGTPRAGTPFKFEHHEHEQERERRRLERLVLDDLDLGFDYTQETPRKKRPEPNSPTHSRSHRKDRSSKQVTSISIEIPSFRLQVRGSSKFSNARSGAVVVDIHDLRIFPGGESTRELGTDDPSVRFTSETPFLTSSDTSDTLVACTWQRLLVAYCPAREYKAVALVSVGPFSVQEPTQGGIPIDGPAHPKRGQKPSPRLVVSQTSSAMSSINTKLSRMAVALEIPSVHCELSKSAFDGLQLWADALSRLAERAFNPATKSRDDGDSGASSILGSRYFAKGTSQSSGLNTPSTITVTRRPQSPASSETVVKLTVSEVVVRLLVPRSDDSKSIRPFDVVASDLDILLEIKPEGKDETVISVDLSELTVLDHSANGSTFKLLGLTVPRHLTPRIRSLLRLRFTSLVVTGTTAKESKVKVTLCGVTYTFIPNLDWIQELSSFAKAPPGVFDSVVPSERTHVTLKLVDTSIKLLAPVYPGSVLVYVGETEFSTVIVGGAQDSSFHLAIHSLSLLLIDDVNSVPRDDGDNISNASGVTLWKNEGYALLAEIGDFDLRFQRDDSLSPSGVRVSIHKGSLRMHMCADTMTALTAFIPDFISIFGSKSEPPPKVERKEPTAVSEPTRSRRGIMASLDEDAFRRAPEVGPAPDMIYDDLPTNLEYLDESFSASAGLRELPDDDSDDDFQYHNSAPSNVDGVVSQHGGETIRMFQPELGTVEHFFDTLPPENEDEGLQYGDTTLKVRIQSCDVTLFLYDGYDWARTRRIIEDEAKDMRRKLAKIRQLVANGQTPDPSVEETNTLLFNSVYIGLEHNLDELEPVALIAAIDDELNEDSETSSQSSWQSFKPQSPSHKHSSSRSTSIRRKTLNRAKSPSIEFRLLGLDAEIDNYRSHPELAARTLIEVRDIEILDHIKTSTWKKFLTDLRTDSKGNIRETDSNMARVELRKVYPVPGHESQEARLRAKLLPLRLHVDQDALDFLKKFFSFKDPDSAPAEPSDPAEEIFFQQAEVFPVDLKLDYKPRRVDYRALREGKTIELMNFFHFDGAEMTLRRIVLRGITGWARFFDLLNDIWTPDVKATQLVDVISGVAPIRSVVNVGSGVADLVLLPIAQYRKDGRVVRGLQKGTTAFVKSTATEAIKLGARLATGTQVILEQAETVLGGQFKDSVTTETLQVNTLESEGIDIDPETRDLISRYANQPMNVTEGVQSAYQSLTRNLNSAAQTILAVPMEVYERSGSEGTVRAVIRAVPIAVLRPMIGASEAIGKTLQGFHNTLDPSVRLENEAKYK</sequence>
<dbReference type="Proteomes" id="UP001385951">
    <property type="component" value="Unassembled WGS sequence"/>
</dbReference>
<organism evidence="14 15">
    <name type="scientific">Cerrena zonata</name>
    <dbReference type="NCBI Taxonomy" id="2478898"/>
    <lineage>
        <taxon>Eukaryota</taxon>
        <taxon>Fungi</taxon>
        <taxon>Dikarya</taxon>
        <taxon>Basidiomycota</taxon>
        <taxon>Agaricomycotina</taxon>
        <taxon>Agaricomycetes</taxon>
        <taxon>Polyporales</taxon>
        <taxon>Cerrenaceae</taxon>
        <taxon>Cerrena</taxon>
    </lineage>
</organism>
<dbReference type="GO" id="GO:0000422">
    <property type="term" value="P:autophagy of mitochondrion"/>
    <property type="evidence" value="ECO:0007669"/>
    <property type="project" value="TreeGrafter"/>
</dbReference>
<comment type="catalytic activity">
    <reaction evidence="10">
        <text>a 1,2-diacyl-sn-glycero-3-phospho-L-serine(in) = a 1,2-diacyl-sn-glycero-3-phospho-L-serine(out)</text>
        <dbReference type="Rhea" id="RHEA:38663"/>
        <dbReference type="ChEBI" id="CHEBI:57262"/>
    </reaction>
</comment>
<feature type="compositionally biased region" description="Low complexity" evidence="13">
    <location>
        <begin position="737"/>
        <end position="756"/>
    </location>
</feature>
<dbReference type="InterPro" id="IPR026849">
    <property type="entry name" value="ATG2"/>
</dbReference>
<comment type="similarity">
    <text evidence="3">Belongs to the ATG2 family.</text>
</comment>
<dbReference type="GO" id="GO:0006869">
    <property type="term" value="P:lipid transport"/>
    <property type="evidence" value="ECO:0007669"/>
    <property type="project" value="UniProtKB-KW"/>
</dbReference>
<dbReference type="GO" id="GO:0034727">
    <property type="term" value="P:piecemeal microautophagy of the nucleus"/>
    <property type="evidence" value="ECO:0007669"/>
    <property type="project" value="TreeGrafter"/>
</dbReference>
<feature type="compositionally biased region" description="Acidic residues" evidence="13">
    <location>
        <begin position="802"/>
        <end position="821"/>
    </location>
</feature>
<keyword evidence="9" id="KW-0472">Membrane</keyword>
<evidence type="ECO:0000256" key="3">
    <source>
        <dbReference type="ARBA" id="ARBA00009714"/>
    </source>
</evidence>
<accession>A0AAW0GLJ2</accession>
<dbReference type="GO" id="GO:0005789">
    <property type="term" value="C:endoplasmic reticulum membrane"/>
    <property type="evidence" value="ECO:0007669"/>
    <property type="project" value="UniProtKB-SubCell"/>
</dbReference>
<dbReference type="EMBL" id="JASBNA010000003">
    <property type="protein sequence ID" value="KAK7693502.1"/>
    <property type="molecule type" value="Genomic_DNA"/>
</dbReference>
<feature type="compositionally biased region" description="Basic and acidic residues" evidence="13">
    <location>
        <begin position="1423"/>
        <end position="1432"/>
    </location>
</feature>
<reference evidence="14 15" key="1">
    <citation type="submission" date="2022-09" db="EMBL/GenBank/DDBJ databases">
        <authorList>
            <person name="Palmer J.M."/>
        </authorList>
    </citation>
    <scope>NUCLEOTIDE SEQUENCE [LARGE SCALE GENOMIC DNA]</scope>
    <source>
        <strain evidence="14 15">DSM 7382</strain>
    </source>
</reference>
<dbReference type="GO" id="GO:0043495">
    <property type="term" value="F:protein-membrane adaptor activity"/>
    <property type="evidence" value="ECO:0007669"/>
    <property type="project" value="TreeGrafter"/>
</dbReference>
<keyword evidence="5" id="KW-0813">Transport</keyword>
<dbReference type="GO" id="GO:0061723">
    <property type="term" value="P:glycophagy"/>
    <property type="evidence" value="ECO:0007669"/>
    <property type="project" value="TreeGrafter"/>
</dbReference>
<feature type="compositionally biased region" description="Polar residues" evidence="13">
    <location>
        <begin position="1103"/>
        <end position="1125"/>
    </location>
</feature>
<dbReference type="GO" id="GO:0061908">
    <property type="term" value="C:phagophore"/>
    <property type="evidence" value="ECO:0007669"/>
    <property type="project" value="TreeGrafter"/>
</dbReference>
<feature type="compositionally biased region" description="Basic residues" evidence="13">
    <location>
        <begin position="1665"/>
        <end position="1680"/>
    </location>
</feature>
<dbReference type="GO" id="GO:0000045">
    <property type="term" value="P:autophagosome assembly"/>
    <property type="evidence" value="ECO:0007669"/>
    <property type="project" value="TreeGrafter"/>
</dbReference>
<evidence type="ECO:0000256" key="13">
    <source>
        <dbReference type="SAM" id="MobiDB-lite"/>
    </source>
</evidence>
<evidence type="ECO:0000256" key="5">
    <source>
        <dbReference type="ARBA" id="ARBA00022448"/>
    </source>
</evidence>
<evidence type="ECO:0000256" key="12">
    <source>
        <dbReference type="ARBA" id="ARBA00024631"/>
    </source>
</evidence>
<feature type="region of interest" description="Disordered" evidence="13">
    <location>
        <begin position="1103"/>
        <end position="1128"/>
    </location>
</feature>
<evidence type="ECO:0000313" key="14">
    <source>
        <dbReference type="EMBL" id="KAK7693502.1"/>
    </source>
</evidence>
<comment type="catalytic activity">
    <reaction evidence="12">
        <text>a 1,2-diacyl-sn-glycero-3-phosphocholine(in) = a 1,2-diacyl-sn-glycero-3-phosphocholine(out)</text>
        <dbReference type="Rhea" id="RHEA:38571"/>
        <dbReference type="ChEBI" id="CHEBI:57643"/>
    </reaction>
</comment>
<keyword evidence="15" id="KW-1185">Reference proteome</keyword>
<evidence type="ECO:0000256" key="7">
    <source>
        <dbReference type="ARBA" id="ARBA00023006"/>
    </source>
</evidence>
<dbReference type="GO" id="GO:0034045">
    <property type="term" value="C:phagophore assembly site membrane"/>
    <property type="evidence" value="ECO:0007669"/>
    <property type="project" value="UniProtKB-SubCell"/>
</dbReference>
<evidence type="ECO:0000256" key="8">
    <source>
        <dbReference type="ARBA" id="ARBA00023055"/>
    </source>
</evidence>
<dbReference type="Pfam" id="PF13329">
    <property type="entry name" value="ATG2_CAD"/>
    <property type="match status" value="1"/>
</dbReference>
<protein>
    <recommendedName>
        <fullName evidence="4">Autophagy-related protein 2</fullName>
    </recommendedName>
</protein>
<feature type="compositionally biased region" description="Polar residues" evidence="13">
    <location>
        <begin position="675"/>
        <end position="696"/>
    </location>
</feature>
<evidence type="ECO:0000256" key="9">
    <source>
        <dbReference type="ARBA" id="ARBA00023136"/>
    </source>
</evidence>
<keyword evidence="8" id="KW-0445">Lipid transport</keyword>
<dbReference type="PANTHER" id="PTHR13190">
    <property type="entry name" value="AUTOPHAGY-RELATED 2, ISOFORM A"/>
    <property type="match status" value="1"/>
</dbReference>
<feature type="compositionally biased region" description="Polar residues" evidence="13">
    <location>
        <begin position="727"/>
        <end position="736"/>
    </location>
</feature>
<name>A0AAW0GLJ2_9APHY</name>
<feature type="compositionally biased region" description="Low complexity" evidence="13">
    <location>
        <begin position="1650"/>
        <end position="1664"/>
    </location>
</feature>
<feature type="compositionally biased region" description="Polar residues" evidence="13">
    <location>
        <begin position="273"/>
        <end position="282"/>
    </location>
</feature>
<feature type="compositionally biased region" description="Low complexity" evidence="13">
    <location>
        <begin position="702"/>
        <end position="721"/>
    </location>
</feature>
<feature type="region of interest" description="Disordered" evidence="13">
    <location>
        <begin position="1421"/>
        <end position="1440"/>
    </location>
</feature>
<proteinExistence type="inferred from homology"/>
<feature type="region of interest" description="Disordered" evidence="13">
    <location>
        <begin position="166"/>
        <end position="192"/>
    </location>
</feature>
<evidence type="ECO:0000256" key="6">
    <source>
        <dbReference type="ARBA" id="ARBA00022824"/>
    </source>
</evidence>
<feature type="region of interest" description="Disordered" evidence="13">
    <location>
        <begin position="796"/>
        <end position="848"/>
    </location>
</feature>
<gene>
    <name evidence="14" type="ORF">QCA50_003070</name>
</gene>
<feature type="region of interest" description="Disordered" evidence="13">
    <location>
        <begin position="423"/>
        <end position="455"/>
    </location>
</feature>
<feature type="region of interest" description="Disordered" evidence="13">
    <location>
        <begin position="999"/>
        <end position="1027"/>
    </location>
</feature>
<evidence type="ECO:0000256" key="10">
    <source>
        <dbReference type="ARBA" id="ARBA00024479"/>
    </source>
</evidence>
<feature type="region of interest" description="Disordered" evidence="13">
    <location>
        <begin position="265"/>
        <end position="387"/>
    </location>
</feature>